<comment type="subcellular location">
    <subcellularLocation>
        <location evidence="8">Cytoplasm</location>
    </subcellularLocation>
</comment>
<feature type="binding site" description="in other chain" evidence="8">
    <location>
        <position position="300"/>
    </location>
    <ligand>
        <name>IMP</name>
        <dbReference type="ChEBI" id="CHEBI:58053"/>
        <note>ligand shared between dimeric partners</note>
    </ligand>
</feature>
<dbReference type="InterPro" id="IPR033128">
    <property type="entry name" value="Adenylosuccin_syn_Lys_AS"/>
</dbReference>
<evidence type="ECO:0000256" key="4">
    <source>
        <dbReference type="ARBA" id="ARBA00022741"/>
    </source>
</evidence>
<feature type="binding site" evidence="8">
    <location>
        <position position="302"/>
    </location>
    <ligand>
        <name>GTP</name>
        <dbReference type="ChEBI" id="CHEBI:37565"/>
    </ligand>
</feature>
<dbReference type="SUPFAM" id="SSF52540">
    <property type="entry name" value="P-loop containing nucleoside triphosphate hydrolases"/>
    <property type="match status" value="1"/>
</dbReference>
<evidence type="ECO:0000256" key="2">
    <source>
        <dbReference type="ARBA" id="ARBA00022598"/>
    </source>
</evidence>
<dbReference type="EC" id="6.3.4.4" evidence="8 10"/>
<dbReference type="NCBIfam" id="TIGR00184">
    <property type="entry name" value="purA"/>
    <property type="match status" value="1"/>
</dbReference>
<feature type="binding site" evidence="8">
    <location>
        <begin position="39"/>
        <end position="41"/>
    </location>
    <ligand>
        <name>GTP</name>
        <dbReference type="ChEBI" id="CHEBI:37565"/>
    </ligand>
</feature>
<evidence type="ECO:0000256" key="5">
    <source>
        <dbReference type="ARBA" id="ARBA00022755"/>
    </source>
</evidence>
<keyword evidence="8" id="KW-0963">Cytoplasm</keyword>
<organism evidence="12 13">
    <name type="scientific">candidate division WOR_3 bacterium SM23_60</name>
    <dbReference type="NCBI Taxonomy" id="1703780"/>
    <lineage>
        <taxon>Bacteria</taxon>
        <taxon>Bacteria division WOR-3</taxon>
    </lineage>
</organism>
<reference evidence="12 13" key="1">
    <citation type="journal article" date="2015" name="Microbiome">
        <title>Genomic resolution of linkages in carbon, nitrogen, and sulfur cycling among widespread estuary sediment bacteria.</title>
        <authorList>
            <person name="Baker B.J."/>
            <person name="Lazar C.S."/>
            <person name="Teske A.P."/>
            <person name="Dick G.J."/>
        </authorList>
    </citation>
    <scope>NUCLEOTIDE SEQUENCE [LARGE SCALE GENOMIC DNA]</scope>
    <source>
        <strain evidence="12">SM23_60</strain>
    </source>
</reference>
<evidence type="ECO:0000256" key="6">
    <source>
        <dbReference type="ARBA" id="ARBA00022842"/>
    </source>
</evidence>
<dbReference type="CDD" id="cd03108">
    <property type="entry name" value="AdSS"/>
    <property type="match status" value="1"/>
</dbReference>
<dbReference type="Pfam" id="PF00709">
    <property type="entry name" value="Adenylsucc_synt"/>
    <property type="match status" value="1"/>
</dbReference>
<evidence type="ECO:0000256" key="11">
    <source>
        <dbReference type="SAM" id="MobiDB-lite"/>
    </source>
</evidence>
<comment type="cofactor">
    <cofactor evidence="8">
        <name>Mg(2+)</name>
        <dbReference type="ChEBI" id="CHEBI:18420"/>
    </cofactor>
    <text evidence="8">Binds 1 Mg(2+) ion per subunit.</text>
</comment>
<feature type="active site" description="Proton acceptor" evidence="8">
    <location>
        <position position="12"/>
    </location>
</feature>
<feature type="binding site" evidence="8">
    <location>
        <position position="140"/>
    </location>
    <ligand>
        <name>IMP</name>
        <dbReference type="ChEBI" id="CHEBI:58053"/>
        <note>ligand shared between dimeric partners</note>
    </ligand>
</feature>
<dbReference type="InterPro" id="IPR042109">
    <property type="entry name" value="Adenylosuccinate_synth_dom1"/>
</dbReference>
<dbReference type="UniPathway" id="UPA00075">
    <property type="reaction ID" value="UER00335"/>
</dbReference>
<feature type="binding site" description="in other chain" evidence="8">
    <location>
        <position position="126"/>
    </location>
    <ligand>
        <name>IMP</name>
        <dbReference type="ChEBI" id="CHEBI:58053"/>
        <note>ligand shared between dimeric partners</note>
    </ligand>
</feature>
<feature type="binding site" evidence="8">
    <location>
        <begin position="296"/>
        <end position="302"/>
    </location>
    <ligand>
        <name>substrate</name>
    </ligand>
</feature>
<evidence type="ECO:0000313" key="13">
    <source>
        <dbReference type="Proteomes" id="UP000051096"/>
    </source>
</evidence>
<dbReference type="Gene3D" id="1.10.300.10">
    <property type="entry name" value="Adenylosuccinate Synthetase, subunit A, domain 2"/>
    <property type="match status" value="1"/>
</dbReference>
<evidence type="ECO:0000256" key="7">
    <source>
        <dbReference type="ARBA" id="ARBA00023134"/>
    </source>
</evidence>
<dbReference type="PROSITE" id="PS01266">
    <property type="entry name" value="ADENYLOSUCCIN_SYN_1"/>
    <property type="match status" value="1"/>
</dbReference>
<dbReference type="PANTHER" id="PTHR11846:SF0">
    <property type="entry name" value="ADENYLOSUCCINATE SYNTHETASE"/>
    <property type="match status" value="1"/>
</dbReference>
<comment type="similarity">
    <text evidence="8 10">Belongs to the adenylosuccinate synthetase family.</text>
</comment>
<comment type="caution">
    <text evidence="12">The sequence shown here is derived from an EMBL/GenBank/DDBJ whole genome shotgun (WGS) entry which is preliminary data.</text>
</comment>
<dbReference type="PROSITE" id="PS00513">
    <property type="entry name" value="ADENYLOSUCCIN_SYN_2"/>
    <property type="match status" value="1"/>
</dbReference>
<name>A0A0S8GED5_UNCW3</name>
<feature type="binding site" evidence="8">
    <location>
        <position position="39"/>
    </location>
    <ligand>
        <name>Mg(2+)</name>
        <dbReference type="ChEBI" id="CHEBI:18420"/>
    </ligand>
</feature>
<dbReference type="Gene3D" id="3.90.170.10">
    <property type="entry name" value="Adenylosuccinate Synthetase, subunit A, domain 3"/>
    <property type="match status" value="1"/>
</dbReference>
<dbReference type="GO" id="GO:0046040">
    <property type="term" value="P:IMP metabolic process"/>
    <property type="evidence" value="ECO:0007669"/>
    <property type="project" value="TreeGrafter"/>
</dbReference>
<dbReference type="SMART" id="SM00788">
    <property type="entry name" value="Adenylsucc_synt"/>
    <property type="match status" value="1"/>
</dbReference>
<feature type="active site" description="Proton donor" evidence="8">
    <location>
        <position position="40"/>
    </location>
</feature>
<dbReference type="InterPro" id="IPR042111">
    <property type="entry name" value="Adenylosuccinate_synth_dom3"/>
</dbReference>
<gene>
    <name evidence="8" type="primary">purA</name>
    <name evidence="12" type="ORF">AMJ87_07285</name>
</gene>
<dbReference type="FunFam" id="3.90.170.10:FF:000001">
    <property type="entry name" value="Adenylosuccinate synthetase"/>
    <property type="match status" value="1"/>
</dbReference>
<feature type="binding site" description="in other chain" evidence="8">
    <location>
        <position position="236"/>
    </location>
    <ligand>
        <name>IMP</name>
        <dbReference type="ChEBI" id="CHEBI:58053"/>
        <note>ligand shared between dimeric partners</note>
    </ligand>
</feature>
<feature type="binding site" evidence="8">
    <location>
        <position position="12"/>
    </location>
    <ligand>
        <name>Mg(2+)</name>
        <dbReference type="ChEBI" id="CHEBI:18420"/>
    </ligand>
</feature>
<keyword evidence="6 8" id="KW-0460">Magnesium</keyword>
<feature type="active site" evidence="9">
    <location>
        <position position="137"/>
    </location>
</feature>
<dbReference type="FunFam" id="1.10.300.10:FF:000001">
    <property type="entry name" value="Adenylosuccinate synthetase"/>
    <property type="match status" value="1"/>
</dbReference>
<dbReference type="GO" id="GO:0044208">
    <property type="term" value="P:'de novo' AMP biosynthetic process"/>
    <property type="evidence" value="ECO:0007669"/>
    <property type="project" value="UniProtKB-UniRule"/>
</dbReference>
<keyword evidence="7 8" id="KW-0342">GTP-binding</keyword>
<dbReference type="HAMAP" id="MF_00011">
    <property type="entry name" value="Adenylosucc_synth"/>
    <property type="match status" value="1"/>
</dbReference>
<dbReference type="Proteomes" id="UP000051096">
    <property type="component" value="Unassembled WGS sequence"/>
</dbReference>
<dbReference type="EMBL" id="LJUO01000063">
    <property type="protein sequence ID" value="KPK71414.1"/>
    <property type="molecule type" value="Genomic_DNA"/>
</dbReference>
<feature type="binding site" evidence="8">
    <location>
        <begin position="404"/>
        <end position="406"/>
    </location>
    <ligand>
        <name>GTP</name>
        <dbReference type="ChEBI" id="CHEBI:37565"/>
    </ligand>
</feature>
<feature type="binding site" description="in other chain" evidence="8">
    <location>
        <position position="221"/>
    </location>
    <ligand>
        <name>IMP</name>
        <dbReference type="ChEBI" id="CHEBI:58053"/>
        <note>ligand shared between dimeric partners</note>
    </ligand>
</feature>
<sequence>MKLAIVGLQWGDEGKGKVIDYLAHDFDVDARFQGGTNAGHTVHYKNQKLVFHLIPSGLLNENCIGVVGAGCVFDPAVFFNELATLSKYTPNVAERIKISRFCHLIMPYHILIDKIREETKQGLGTTKKGIGPAYEDKYARVGIRLGDLFTPERFKEKLRANLSRKNLMLMEIYHAEPLSDSEIYEKYLAYAERLRSLVVDDSQVLGDAVRNNKNILYEGAQGTMLDIDFGTYPFVTSSHTLSGSASIGLGVAPLHVDSVLGITKAYTTRVGFGPFPTESKTGLGEQLRSDGQEYGSTTGRPRRCGPFDASVVKYSARLNGVTEICLTKFDVLKNLEKIKIAVGYTNANDFDPFIADRLEPVYEEIRGFKTDISKLRTFEELPSEAKEYISLVEHYTGLTVKYISVGPERDAMIVR</sequence>
<feature type="binding site" description="in other chain" evidence="8">
    <location>
        <begin position="37"/>
        <end position="40"/>
    </location>
    <ligand>
        <name>IMP</name>
        <dbReference type="ChEBI" id="CHEBI:58053"/>
        <note>ligand shared between dimeric partners</note>
    </ligand>
</feature>
<dbReference type="InterPro" id="IPR001114">
    <property type="entry name" value="Adenylosuccinate_synthetase"/>
</dbReference>
<keyword evidence="5 8" id="KW-0658">Purine biosynthesis</keyword>
<protein>
    <recommendedName>
        <fullName evidence="8 10">Adenylosuccinate synthetase</fullName>
        <shortName evidence="8">AMPSase</shortName>
        <shortName evidence="8">AdSS</shortName>
        <ecNumber evidence="8 10">6.3.4.4</ecNumber>
    </recommendedName>
    <alternativeName>
        <fullName evidence="8">IMP--aspartate ligase</fullName>
    </alternativeName>
</protein>
<evidence type="ECO:0000256" key="3">
    <source>
        <dbReference type="ARBA" id="ARBA00022723"/>
    </source>
</evidence>
<dbReference type="GO" id="GO:0005525">
    <property type="term" value="F:GTP binding"/>
    <property type="evidence" value="ECO:0007669"/>
    <property type="project" value="UniProtKB-UniRule"/>
</dbReference>
<feature type="binding site" evidence="8">
    <location>
        <begin position="11"/>
        <end position="17"/>
    </location>
    <ligand>
        <name>GTP</name>
        <dbReference type="ChEBI" id="CHEBI:37565"/>
    </ligand>
</feature>
<keyword evidence="4 8" id="KW-0547">Nucleotide-binding</keyword>
<proteinExistence type="inferred from homology"/>
<comment type="subunit">
    <text evidence="1 8">Homodimer.</text>
</comment>
<dbReference type="Gene3D" id="3.40.440.10">
    <property type="entry name" value="Adenylosuccinate Synthetase, subunit A, domain 1"/>
    <property type="match status" value="1"/>
</dbReference>
<comment type="catalytic activity">
    <reaction evidence="8 10">
        <text>IMP + L-aspartate + GTP = N(6)-(1,2-dicarboxyethyl)-AMP + GDP + phosphate + 2 H(+)</text>
        <dbReference type="Rhea" id="RHEA:15753"/>
        <dbReference type="ChEBI" id="CHEBI:15378"/>
        <dbReference type="ChEBI" id="CHEBI:29991"/>
        <dbReference type="ChEBI" id="CHEBI:37565"/>
        <dbReference type="ChEBI" id="CHEBI:43474"/>
        <dbReference type="ChEBI" id="CHEBI:57567"/>
        <dbReference type="ChEBI" id="CHEBI:58053"/>
        <dbReference type="ChEBI" id="CHEBI:58189"/>
        <dbReference type="EC" id="6.3.4.4"/>
    </reaction>
</comment>
<feature type="binding site" description="in other chain" evidence="8">
    <location>
        <begin position="12"/>
        <end position="15"/>
    </location>
    <ligand>
        <name>IMP</name>
        <dbReference type="ChEBI" id="CHEBI:58053"/>
        <note>ligand shared between dimeric partners</note>
    </ligand>
</feature>
<dbReference type="PANTHER" id="PTHR11846">
    <property type="entry name" value="ADENYLOSUCCINATE SYNTHETASE"/>
    <property type="match status" value="1"/>
</dbReference>
<dbReference type="GO" id="GO:0000287">
    <property type="term" value="F:magnesium ion binding"/>
    <property type="evidence" value="ECO:0007669"/>
    <property type="project" value="UniProtKB-UniRule"/>
</dbReference>
<dbReference type="InterPro" id="IPR027417">
    <property type="entry name" value="P-loop_NTPase"/>
</dbReference>
<evidence type="ECO:0000256" key="10">
    <source>
        <dbReference type="RuleBase" id="RU000520"/>
    </source>
</evidence>
<evidence type="ECO:0000313" key="12">
    <source>
        <dbReference type="EMBL" id="KPK71414.1"/>
    </source>
</evidence>
<dbReference type="GO" id="GO:0004019">
    <property type="term" value="F:adenylosuccinate synthase activity"/>
    <property type="evidence" value="ECO:0007669"/>
    <property type="project" value="UniProtKB-UniRule"/>
</dbReference>
<dbReference type="AlphaFoldDB" id="A0A0S8GED5"/>
<dbReference type="NCBIfam" id="NF002223">
    <property type="entry name" value="PRK01117.1"/>
    <property type="match status" value="1"/>
</dbReference>
<comment type="function">
    <text evidence="8">Plays an important role in the de novo pathway of purine nucleotide biosynthesis. Catalyzes the first committed step in the biosynthesis of AMP from IMP.</text>
</comment>
<evidence type="ECO:0000256" key="1">
    <source>
        <dbReference type="ARBA" id="ARBA00011738"/>
    </source>
</evidence>
<evidence type="ECO:0000256" key="8">
    <source>
        <dbReference type="HAMAP-Rule" id="MF_00011"/>
    </source>
</evidence>
<feature type="region of interest" description="Disordered" evidence="11">
    <location>
        <begin position="281"/>
        <end position="300"/>
    </location>
</feature>
<evidence type="ECO:0000256" key="9">
    <source>
        <dbReference type="PROSITE-ProRule" id="PRU10134"/>
    </source>
</evidence>
<dbReference type="PATRIC" id="fig|1703780.3.peg.179"/>
<dbReference type="InterPro" id="IPR018220">
    <property type="entry name" value="Adenylosuccin_syn_GTP-bd"/>
</dbReference>
<accession>A0A0S8GED5</accession>
<dbReference type="InterPro" id="IPR042110">
    <property type="entry name" value="Adenylosuccinate_synth_dom2"/>
</dbReference>
<keyword evidence="3 8" id="KW-0479">Metal-binding</keyword>
<dbReference type="GO" id="GO:0005737">
    <property type="term" value="C:cytoplasm"/>
    <property type="evidence" value="ECO:0007669"/>
    <property type="project" value="UniProtKB-SubCell"/>
</dbReference>
<comment type="pathway">
    <text evidence="8 10">Purine metabolism; AMP biosynthesis via de novo pathway; AMP from IMP: step 1/2.</text>
</comment>
<feature type="binding site" evidence="8">
    <location>
        <begin position="328"/>
        <end position="330"/>
    </location>
    <ligand>
        <name>GTP</name>
        <dbReference type="ChEBI" id="CHEBI:37565"/>
    </ligand>
</feature>
<keyword evidence="2 8" id="KW-0436">Ligase</keyword>